<dbReference type="EMBL" id="FOYS01000001">
    <property type="protein sequence ID" value="SFR36081.1"/>
    <property type="molecule type" value="Genomic_DNA"/>
</dbReference>
<keyword evidence="1" id="KW-1133">Transmembrane helix</keyword>
<name>A0A1I6G1R3_9EURY</name>
<evidence type="ECO:0000313" key="3">
    <source>
        <dbReference type="Proteomes" id="UP000243250"/>
    </source>
</evidence>
<proteinExistence type="predicted"/>
<accession>A0A1I6G1R3</accession>
<keyword evidence="1" id="KW-0812">Transmembrane</keyword>
<dbReference type="Proteomes" id="UP000243250">
    <property type="component" value="Unassembled WGS sequence"/>
</dbReference>
<gene>
    <name evidence="2" type="ORF">SAMN04488124_0721</name>
</gene>
<evidence type="ECO:0000256" key="1">
    <source>
        <dbReference type="SAM" id="Phobius"/>
    </source>
</evidence>
<dbReference type="AlphaFoldDB" id="A0A1I6G1R3"/>
<sequence length="100" mass="11021">MDSALRSHLWNRAVLVLFALPALGYLGFLSQFLLGEPTGIVRIFLGGLFLFALPMLILYSTLFGAIAPVNQSLGTVGFFIFTYLFAVALVWIARRGVRLV</sequence>
<reference evidence="3" key="1">
    <citation type="submission" date="2016-10" db="EMBL/GenBank/DDBJ databases">
        <authorList>
            <person name="Varghese N."/>
            <person name="Submissions S."/>
        </authorList>
    </citation>
    <scope>NUCLEOTIDE SEQUENCE [LARGE SCALE GENOMIC DNA]</scope>
    <source>
        <strain evidence="3">CGMCC 1.8711</strain>
    </source>
</reference>
<evidence type="ECO:0000313" key="2">
    <source>
        <dbReference type="EMBL" id="SFR36081.1"/>
    </source>
</evidence>
<feature type="transmembrane region" description="Helical" evidence="1">
    <location>
        <begin position="12"/>
        <end position="34"/>
    </location>
</feature>
<keyword evidence="1" id="KW-0472">Membrane</keyword>
<organism evidence="2 3">
    <name type="scientific">Halogeometricum limi</name>
    <dbReference type="NCBI Taxonomy" id="555875"/>
    <lineage>
        <taxon>Archaea</taxon>
        <taxon>Methanobacteriati</taxon>
        <taxon>Methanobacteriota</taxon>
        <taxon>Stenosarchaea group</taxon>
        <taxon>Halobacteria</taxon>
        <taxon>Halobacteriales</taxon>
        <taxon>Haloferacaceae</taxon>
        <taxon>Halogeometricum</taxon>
    </lineage>
</organism>
<feature type="transmembrane region" description="Helical" evidence="1">
    <location>
        <begin position="73"/>
        <end position="93"/>
    </location>
</feature>
<keyword evidence="3" id="KW-1185">Reference proteome</keyword>
<feature type="transmembrane region" description="Helical" evidence="1">
    <location>
        <begin position="43"/>
        <end position="67"/>
    </location>
</feature>
<protein>
    <submittedName>
        <fullName evidence="2">Uncharacterized protein</fullName>
    </submittedName>
</protein>
<dbReference type="RefSeq" id="WP_089876803.1">
    <property type="nucleotide sequence ID" value="NZ_FOYS01000001.1"/>
</dbReference>